<feature type="transmembrane region" description="Helical" evidence="1">
    <location>
        <begin position="397"/>
        <end position="419"/>
    </location>
</feature>
<evidence type="ECO:0000313" key="3">
    <source>
        <dbReference type="EMBL" id="KAF4361780.1"/>
    </source>
</evidence>
<accession>A0A7J6EVS5</accession>
<dbReference type="InterPro" id="IPR035940">
    <property type="entry name" value="CAP_sf"/>
</dbReference>
<dbReference type="PANTHER" id="PTHR33976:SF11">
    <property type="entry name" value="GPI-ANCHORED PROTEIN"/>
    <property type="match status" value="1"/>
</dbReference>
<keyword evidence="1" id="KW-0472">Membrane</keyword>
<keyword evidence="1" id="KW-0812">Transmembrane</keyword>
<dbReference type="InterPro" id="IPR059083">
    <property type="entry name" value="At5g19230_dom"/>
</dbReference>
<keyword evidence="1" id="KW-1133">Transmembrane helix</keyword>
<sequence length="421" mass="46279">MVKFKIKINLPRYVLLHGLHGSHVSYQARSACKQLTSMPVELWYDLVAFSETCFTNLRTDDEDNLLQGINSYRQSVNLPQFVKNGKAECLADKIASELEDQPCTTITTGSTIVPATQTQLANYPKLLNKCKIDMNTTSDGVILPVCVPKMVPTLVLTNYTHSSYAKYLNNSKYTGVGVGSEEDWMVVILTTSTSTGSFSKAVSLVSQMGFGHYLLPIALGGLYLSMAFSNMSLVLFALASTLLLYSHPVECNEKEDDIFNAINDYRQSHNVSALKRNNPADCLADEIADDLADQDCTGNEAFAKDPYRTVPMLVNFPKLAKKCDIEVNSTMDGIILPVCVHKLVRDVVLNNFTKTAYTKFLKDKKYTGAGVGSENDWLVMILSTDKPSGSFSGATSLVAFGIVQFFVMSFSGLLLAITLSF</sequence>
<feature type="transmembrane region" description="Helical" evidence="1">
    <location>
        <begin position="213"/>
        <end position="239"/>
    </location>
</feature>
<dbReference type="Gene3D" id="3.40.33.10">
    <property type="entry name" value="CAP"/>
    <property type="match status" value="1"/>
</dbReference>
<evidence type="ECO:0000313" key="4">
    <source>
        <dbReference type="Proteomes" id="UP000525078"/>
    </source>
</evidence>
<comment type="caution">
    <text evidence="3">The sequence shown here is derived from an EMBL/GenBank/DDBJ whole genome shotgun (WGS) entry which is preliminary data.</text>
</comment>
<dbReference type="EMBL" id="JAATIP010000189">
    <property type="protein sequence ID" value="KAF4361780.1"/>
    <property type="molecule type" value="Genomic_DNA"/>
</dbReference>
<dbReference type="AlphaFoldDB" id="A0A7J6EVS5"/>
<feature type="domain" description="Uncharacterized GPI-anchored protein At5g19230-like" evidence="2">
    <location>
        <begin position="255"/>
        <end position="382"/>
    </location>
</feature>
<proteinExistence type="predicted"/>
<dbReference type="Proteomes" id="UP000525078">
    <property type="component" value="Unassembled WGS sequence"/>
</dbReference>
<reference evidence="3 4" key="1">
    <citation type="journal article" date="2020" name="bioRxiv">
        <title>Sequence and annotation of 42 cannabis genomes reveals extensive copy number variation in cannabinoid synthesis and pathogen resistance genes.</title>
        <authorList>
            <person name="Mckernan K.J."/>
            <person name="Helbert Y."/>
            <person name="Kane L.T."/>
            <person name="Ebling H."/>
            <person name="Zhang L."/>
            <person name="Liu B."/>
            <person name="Eaton Z."/>
            <person name="Mclaughlin S."/>
            <person name="Kingan S."/>
            <person name="Baybayan P."/>
            <person name="Concepcion G."/>
            <person name="Jordan M."/>
            <person name="Riva A."/>
            <person name="Barbazuk W."/>
            <person name="Harkins T."/>
        </authorList>
    </citation>
    <scope>NUCLEOTIDE SEQUENCE [LARGE SCALE GENOMIC DNA]</scope>
    <source>
        <strain evidence="4">cv. Jamaican Lion 4</strain>
        <tissue evidence="3">Leaf</tissue>
    </source>
</reference>
<organism evidence="3 4">
    <name type="scientific">Cannabis sativa</name>
    <name type="common">Hemp</name>
    <name type="synonym">Marijuana</name>
    <dbReference type="NCBI Taxonomy" id="3483"/>
    <lineage>
        <taxon>Eukaryota</taxon>
        <taxon>Viridiplantae</taxon>
        <taxon>Streptophyta</taxon>
        <taxon>Embryophyta</taxon>
        <taxon>Tracheophyta</taxon>
        <taxon>Spermatophyta</taxon>
        <taxon>Magnoliopsida</taxon>
        <taxon>eudicotyledons</taxon>
        <taxon>Gunneridae</taxon>
        <taxon>Pentapetalae</taxon>
        <taxon>rosids</taxon>
        <taxon>fabids</taxon>
        <taxon>Rosales</taxon>
        <taxon>Cannabaceae</taxon>
        <taxon>Cannabis</taxon>
    </lineage>
</organism>
<dbReference type="PANTHER" id="PTHR33976">
    <property type="entry name" value="OS07G0645000 PROTEIN"/>
    <property type="match status" value="1"/>
</dbReference>
<dbReference type="InterPro" id="IPR045285">
    <property type="entry name" value="At5g19230-like"/>
</dbReference>
<evidence type="ECO:0000259" key="2">
    <source>
        <dbReference type="Pfam" id="PF25884"/>
    </source>
</evidence>
<gene>
    <name evidence="3" type="ORF">F8388_018946</name>
</gene>
<feature type="domain" description="Uncharacterized GPI-anchored protein At5g19230-like" evidence="2">
    <location>
        <begin position="62"/>
        <end position="189"/>
    </location>
</feature>
<evidence type="ECO:0000256" key="1">
    <source>
        <dbReference type="SAM" id="Phobius"/>
    </source>
</evidence>
<protein>
    <recommendedName>
        <fullName evidence="2">Uncharacterized GPI-anchored protein At5g19230-like domain-containing protein</fullName>
    </recommendedName>
</protein>
<dbReference type="Pfam" id="PF25884">
    <property type="entry name" value="At5g19230"/>
    <property type="match status" value="2"/>
</dbReference>
<name>A0A7J6EVS5_CANSA</name>